<evidence type="ECO:0000313" key="1">
    <source>
        <dbReference type="EMBL" id="GGE49784.1"/>
    </source>
</evidence>
<accession>A0A8J3DYA4</accession>
<dbReference type="AlphaFoldDB" id="A0A8J3DYA4"/>
<reference evidence="1" key="2">
    <citation type="submission" date="2020-09" db="EMBL/GenBank/DDBJ databases">
        <authorList>
            <person name="Sun Q."/>
            <person name="Zhou Y."/>
        </authorList>
    </citation>
    <scope>NUCLEOTIDE SEQUENCE</scope>
    <source>
        <strain evidence="1">CGMCC 1.15371</strain>
    </source>
</reference>
<sequence length="80" mass="8458">MAVNINFAAINVNALNRDSSISIGENNQPGWSAHSKNNLGAGLLQGFNVVNQVSNILDNDVVDSPINDQDGIPGNQNQTL</sequence>
<dbReference type="RefSeq" id="WP_188696174.1">
    <property type="nucleotide sequence ID" value="NZ_BMIR01000017.1"/>
</dbReference>
<name>A0A8J3DYA4_9BACL</name>
<dbReference type="EMBL" id="BMIR01000017">
    <property type="protein sequence ID" value="GGE49784.1"/>
    <property type="molecule type" value="Genomic_DNA"/>
</dbReference>
<evidence type="ECO:0008006" key="3">
    <source>
        <dbReference type="Google" id="ProtNLM"/>
    </source>
</evidence>
<gene>
    <name evidence="1" type="ORF">GCM10011391_30690</name>
</gene>
<reference evidence="1" key="1">
    <citation type="journal article" date="2014" name="Int. J. Syst. Evol. Microbiol.">
        <title>Complete genome sequence of Corynebacterium casei LMG S-19264T (=DSM 44701T), isolated from a smear-ripened cheese.</title>
        <authorList>
            <consortium name="US DOE Joint Genome Institute (JGI-PGF)"/>
            <person name="Walter F."/>
            <person name="Albersmeier A."/>
            <person name="Kalinowski J."/>
            <person name="Ruckert C."/>
        </authorList>
    </citation>
    <scope>NUCLEOTIDE SEQUENCE</scope>
    <source>
        <strain evidence="1">CGMCC 1.15371</strain>
    </source>
</reference>
<organism evidence="1 2">
    <name type="scientific">Pullulanibacillus camelliae</name>
    <dbReference type="NCBI Taxonomy" id="1707096"/>
    <lineage>
        <taxon>Bacteria</taxon>
        <taxon>Bacillati</taxon>
        <taxon>Bacillota</taxon>
        <taxon>Bacilli</taxon>
        <taxon>Bacillales</taxon>
        <taxon>Sporolactobacillaceae</taxon>
        <taxon>Pullulanibacillus</taxon>
    </lineage>
</organism>
<protein>
    <recommendedName>
        <fullName evidence="3">Spore germination protein</fullName>
    </recommendedName>
</protein>
<dbReference type="Proteomes" id="UP000628775">
    <property type="component" value="Unassembled WGS sequence"/>
</dbReference>
<evidence type="ECO:0000313" key="2">
    <source>
        <dbReference type="Proteomes" id="UP000628775"/>
    </source>
</evidence>
<keyword evidence="2" id="KW-1185">Reference proteome</keyword>
<comment type="caution">
    <text evidence="1">The sequence shown here is derived from an EMBL/GenBank/DDBJ whole genome shotgun (WGS) entry which is preliminary data.</text>
</comment>
<proteinExistence type="predicted"/>